<dbReference type="Gene3D" id="3.40.50.150">
    <property type="entry name" value="Vaccinia Virus protein VP39"/>
    <property type="match status" value="1"/>
</dbReference>
<feature type="domain" description="Methyltransferase" evidence="1">
    <location>
        <begin position="60"/>
        <end position="168"/>
    </location>
</feature>
<dbReference type="PANTHER" id="PTHR43464:SF91">
    <property type="entry name" value="SLL0487 PROTEIN"/>
    <property type="match status" value="1"/>
</dbReference>
<reference evidence="2" key="1">
    <citation type="submission" date="2021-05" db="EMBL/GenBank/DDBJ databases">
        <authorList>
            <person name="Pietrasiak N."/>
            <person name="Ward R."/>
            <person name="Stajich J.E."/>
            <person name="Kurbessoian T."/>
        </authorList>
    </citation>
    <scope>NUCLEOTIDE SEQUENCE</scope>
    <source>
        <strain evidence="2">UHER 2000/2452</strain>
    </source>
</reference>
<sequence>MTDAMDLQNADLLEKIRQQFDSQPYPNIPIEGSPKEDANELYVHNLLTPFYLRNQRLIDHRNIAILDVGCGSGYKTLSLAEANPGATIVGIDLSEKSLELARQRLNFYGFAETQFHQLPLDQVTQLGLEFDYINCDEMLYLVPDLVETLRILKSVMKPKGILRGNLHSLYQRQNYFRAQELFTLMGLMQSNPEEAEINTVLETLNSFKDGVPLKRETWRPKDASGNPQQYVLMNFLFQGDQGYIIPDLFEALGEADLEFICMVNQRHWDLQNLFQDPQNLPEFWQKALPHLSIKERLQLFELIAPVHRLLDFWCGQPEQTEAWQIPQSWELNDWQTVQVHLHPQLCTASVKAALIEAVEQQRSFELSRYLSAPVTAPVSLSAYLAACLLPLWDAPQPFPKLVQRALKVRSRHPVTLQPTNPHQASQELREALISLELHLYVLLIR</sequence>
<organism evidence="2 3">
    <name type="scientific">Drouetiella hepatica Uher 2000/2452</name>
    <dbReference type="NCBI Taxonomy" id="904376"/>
    <lineage>
        <taxon>Bacteria</taxon>
        <taxon>Bacillati</taxon>
        <taxon>Cyanobacteriota</taxon>
        <taxon>Cyanophyceae</taxon>
        <taxon>Oculatellales</taxon>
        <taxon>Oculatellaceae</taxon>
        <taxon>Drouetiella</taxon>
    </lineage>
</organism>
<dbReference type="Pfam" id="PF13847">
    <property type="entry name" value="Methyltransf_31"/>
    <property type="match status" value="1"/>
</dbReference>
<gene>
    <name evidence="2" type="ORF">KME15_23990</name>
</gene>
<comment type="caution">
    <text evidence="2">The sequence shown here is derived from an EMBL/GenBank/DDBJ whole genome shotgun (WGS) entry which is preliminary data.</text>
</comment>
<dbReference type="PANTHER" id="PTHR43464">
    <property type="entry name" value="METHYLTRANSFERASE"/>
    <property type="match status" value="1"/>
</dbReference>
<evidence type="ECO:0000313" key="3">
    <source>
        <dbReference type="Proteomes" id="UP000757435"/>
    </source>
</evidence>
<evidence type="ECO:0000259" key="1">
    <source>
        <dbReference type="Pfam" id="PF13847"/>
    </source>
</evidence>
<proteinExistence type="predicted"/>
<dbReference type="InterPro" id="IPR025714">
    <property type="entry name" value="Methyltranfer_dom"/>
</dbReference>
<evidence type="ECO:0000313" key="2">
    <source>
        <dbReference type="EMBL" id="MBW4661743.1"/>
    </source>
</evidence>
<dbReference type="InterPro" id="IPR029063">
    <property type="entry name" value="SAM-dependent_MTases_sf"/>
</dbReference>
<name>A0A951QIA1_9CYAN</name>
<dbReference type="AlphaFoldDB" id="A0A951QIA1"/>
<dbReference type="GO" id="GO:0032259">
    <property type="term" value="P:methylation"/>
    <property type="evidence" value="ECO:0007669"/>
    <property type="project" value="UniProtKB-KW"/>
</dbReference>
<dbReference type="CDD" id="cd02440">
    <property type="entry name" value="AdoMet_MTases"/>
    <property type="match status" value="1"/>
</dbReference>
<keyword evidence="2" id="KW-0808">Transferase</keyword>
<accession>A0A951QIA1</accession>
<dbReference type="SUPFAM" id="SSF53335">
    <property type="entry name" value="S-adenosyl-L-methionine-dependent methyltransferases"/>
    <property type="match status" value="1"/>
</dbReference>
<protein>
    <submittedName>
        <fullName evidence="2">Class I SAM-dependent methyltransferase</fullName>
    </submittedName>
</protein>
<reference evidence="2" key="2">
    <citation type="journal article" date="2022" name="Microbiol. Resour. Announc.">
        <title>Metagenome Sequencing to Explore Phylogenomics of Terrestrial Cyanobacteria.</title>
        <authorList>
            <person name="Ward R.D."/>
            <person name="Stajich J.E."/>
            <person name="Johansen J.R."/>
            <person name="Huntemann M."/>
            <person name="Clum A."/>
            <person name="Foster B."/>
            <person name="Foster B."/>
            <person name="Roux S."/>
            <person name="Palaniappan K."/>
            <person name="Varghese N."/>
            <person name="Mukherjee S."/>
            <person name="Reddy T.B.K."/>
            <person name="Daum C."/>
            <person name="Copeland A."/>
            <person name="Chen I.A."/>
            <person name="Ivanova N.N."/>
            <person name="Kyrpides N.C."/>
            <person name="Shapiro N."/>
            <person name="Eloe-Fadrosh E.A."/>
            <person name="Pietrasiak N."/>
        </authorList>
    </citation>
    <scope>NUCLEOTIDE SEQUENCE</scope>
    <source>
        <strain evidence="2">UHER 2000/2452</strain>
    </source>
</reference>
<dbReference type="Proteomes" id="UP000757435">
    <property type="component" value="Unassembled WGS sequence"/>
</dbReference>
<keyword evidence="2" id="KW-0489">Methyltransferase</keyword>
<dbReference type="GO" id="GO:0008168">
    <property type="term" value="F:methyltransferase activity"/>
    <property type="evidence" value="ECO:0007669"/>
    <property type="project" value="UniProtKB-KW"/>
</dbReference>
<dbReference type="EMBL" id="JAHHHD010000044">
    <property type="protein sequence ID" value="MBW4661743.1"/>
    <property type="molecule type" value="Genomic_DNA"/>
</dbReference>